<reference evidence="1" key="1">
    <citation type="submission" date="2009-10" db="EMBL/GenBank/DDBJ databases">
        <title>Diversity of trophic interactions inside an arsenic-rich microbial ecosystem.</title>
        <authorList>
            <person name="Bertin P.N."/>
            <person name="Heinrich-Salmeron A."/>
            <person name="Pelletier E."/>
            <person name="Goulhen-Chollet F."/>
            <person name="Arsene-Ploetze F."/>
            <person name="Gallien S."/>
            <person name="Calteau A."/>
            <person name="Vallenet D."/>
            <person name="Casiot C."/>
            <person name="Chane-Woon-Ming B."/>
            <person name="Giloteaux L."/>
            <person name="Barakat M."/>
            <person name="Bonnefoy V."/>
            <person name="Bruneel O."/>
            <person name="Chandler M."/>
            <person name="Cleiss J."/>
            <person name="Duran R."/>
            <person name="Elbaz-Poulichet F."/>
            <person name="Fonknechten N."/>
            <person name="Lauga B."/>
            <person name="Mornico D."/>
            <person name="Ortet P."/>
            <person name="Schaeffer C."/>
            <person name="Siguier P."/>
            <person name="Alexander Thil Smith A."/>
            <person name="Van Dorsselaer A."/>
            <person name="Weissenbach J."/>
            <person name="Medigue C."/>
            <person name="Le Paslier D."/>
        </authorList>
    </citation>
    <scope>NUCLEOTIDE SEQUENCE</scope>
</reference>
<proteinExistence type="predicted"/>
<sequence length="68" mass="7723">MSRVHYRNDCIERPAHRHLYGWVFTRIASMQRDGSIELNCLGDGKALVSPGLIYQQTNHDACMDGVFA</sequence>
<gene>
    <name evidence="1" type="ORF">CARN5_0282</name>
</gene>
<dbReference type="EMBL" id="CABP01000164">
    <property type="protein sequence ID" value="CBI06229.1"/>
    <property type="molecule type" value="Genomic_DNA"/>
</dbReference>
<name>E6QG76_9ZZZZ</name>
<accession>E6QG76</accession>
<organism evidence="1">
    <name type="scientific">mine drainage metagenome</name>
    <dbReference type="NCBI Taxonomy" id="410659"/>
    <lineage>
        <taxon>unclassified sequences</taxon>
        <taxon>metagenomes</taxon>
        <taxon>ecological metagenomes</taxon>
    </lineage>
</organism>
<dbReference type="AlphaFoldDB" id="E6QG76"/>
<evidence type="ECO:0000313" key="1">
    <source>
        <dbReference type="EMBL" id="CBI06229.1"/>
    </source>
</evidence>
<protein>
    <submittedName>
        <fullName evidence="1">Uncharacterized protein</fullName>
    </submittedName>
</protein>
<comment type="caution">
    <text evidence="1">The sequence shown here is derived from an EMBL/GenBank/DDBJ whole genome shotgun (WGS) entry which is preliminary data.</text>
</comment>